<sequence length="833" mass="90477">MSLTDKMTGTLQKMMKAMNSTIRAMEQMHTASNRASDMRSLQRARRDIESASASFERLRSSARLAGSEGQTSGNRLRDSLNGVRDSANSATSSVRMLLTNLLGFTTAYLSIQGITNGFSKFTQASDNYSNTNARLANINDGLQTQKELQDKIYRASQRSLSSYNDTASSVAKLNLLAKDAFASNDEALRFTELMNKSFSVSGAGTQEKQAGMYQLTQAMASGRLQGDEFRSIMENAPLLGQAIADATGVGMEGLKDMSSDGEITADIIKKSLFAAATEIEDKFNKMPLTFADAMTVLNNWAQRAFEPLFVRFRQFVNSNAFGTLAGHAMVFINLFVSGLSFVFSILEALYNMIGAIGQFMYDNASLVVPILVILGTIIGSIVAILATKYAILGLIRVATLAWAAAQWVVNAAFLSNPITWVLIAIITVIALVVMAMVMWGEETATVVGFVAGIFAALGAYILNQFINIANFLTIFAEFFINLFIDPVYAVKKLFYDLVMMVVENMSAMTGSFDSAATALGNAFVAGVNIAIKAVNGLITLVNKIPGVNFGKIGELQTGKSNVITKHWQNFAANIKAPTSDKNVVSLSKTKLFSIPDTFNKANEWAYDGMMSAADKVSGLVDKAKSLAGLGKNDKNKENPFLDKASLMDDVVKTAPSESGLGAAGDPDKGKLKGGKLDKVKKIEDKINLADEYLEIFKDIAEGKAINNIVSLTPNLQVHNKFEDTTGSKMEKMLNKFGDLSRVGGNTTEINDLVSQTLTSPSRDDVAVSKDIRENVSASPITNNNKTIVQHIKSDPKIEFSGDIHKDVDLQELIKQIVKWLKDEQDRSVEGVYT</sequence>
<dbReference type="EMBL" id="JPVR01000050">
    <property type="protein sequence ID" value="KGR89216.1"/>
    <property type="molecule type" value="Genomic_DNA"/>
</dbReference>
<proteinExistence type="predicted"/>
<feature type="transmembrane region" description="Helical" evidence="2">
    <location>
        <begin position="366"/>
        <end position="386"/>
    </location>
</feature>
<gene>
    <name evidence="4" type="ORF">CD31_01230</name>
</gene>
<feature type="transmembrane region" description="Helical" evidence="2">
    <location>
        <begin position="468"/>
        <end position="490"/>
    </location>
</feature>
<feature type="transmembrane region" description="Helical" evidence="2">
    <location>
        <begin position="321"/>
        <end position="346"/>
    </location>
</feature>
<keyword evidence="5" id="KW-1185">Reference proteome</keyword>
<keyword evidence="2" id="KW-1133">Transmembrane helix</keyword>
<comment type="caution">
    <text evidence="4">The sequence shown here is derived from an EMBL/GenBank/DDBJ whole genome shotgun (WGS) entry which is preliminary data.</text>
</comment>
<name>A0ABR4Y6B7_9BACI</name>
<dbReference type="Proteomes" id="UP000030487">
    <property type="component" value="Unassembled WGS sequence"/>
</dbReference>
<feature type="domain" description="Tape measure protein N-terminal" evidence="3">
    <location>
        <begin position="120"/>
        <end position="304"/>
    </location>
</feature>
<feature type="region of interest" description="Disordered" evidence="1">
    <location>
        <begin position="61"/>
        <end position="85"/>
    </location>
</feature>
<keyword evidence="2" id="KW-0472">Membrane</keyword>
<evidence type="ECO:0000259" key="3">
    <source>
        <dbReference type="Pfam" id="PF20155"/>
    </source>
</evidence>
<feature type="transmembrane region" description="Helical" evidence="2">
    <location>
        <begin position="444"/>
        <end position="462"/>
    </location>
</feature>
<dbReference type="Pfam" id="PF20155">
    <property type="entry name" value="TMP_3"/>
    <property type="match status" value="1"/>
</dbReference>
<keyword evidence="2" id="KW-0812">Transmembrane</keyword>
<dbReference type="InterPro" id="IPR013491">
    <property type="entry name" value="Tape_meas_N"/>
</dbReference>
<dbReference type="RefSeq" id="WP_036075124.1">
    <property type="nucleotide sequence ID" value="NZ_AVCW01000032.1"/>
</dbReference>
<dbReference type="NCBIfam" id="TIGR02675">
    <property type="entry name" value="tape_meas_nterm"/>
    <property type="match status" value="1"/>
</dbReference>
<protein>
    <submittedName>
        <fullName evidence="4">Phage tape measure protein</fullName>
    </submittedName>
</protein>
<evidence type="ECO:0000256" key="2">
    <source>
        <dbReference type="SAM" id="Phobius"/>
    </source>
</evidence>
<evidence type="ECO:0000256" key="1">
    <source>
        <dbReference type="SAM" id="MobiDB-lite"/>
    </source>
</evidence>
<reference evidence="4 5" key="1">
    <citation type="submission" date="2014-02" db="EMBL/GenBank/DDBJ databases">
        <title>Draft genome sequence of Lysinibacillus boronitolerans NBRC 103108.</title>
        <authorList>
            <person name="Zhang F."/>
            <person name="Wang G."/>
            <person name="Zhang L."/>
        </authorList>
    </citation>
    <scope>NUCLEOTIDE SEQUENCE [LARGE SCALE GENOMIC DNA]</scope>
    <source>
        <strain evidence="4 5">NBRC 103108</strain>
    </source>
</reference>
<feature type="transmembrane region" description="Helical" evidence="2">
    <location>
        <begin position="418"/>
        <end position="437"/>
    </location>
</feature>
<organism evidence="4 5">
    <name type="scientific">Lysinibacillus boronitolerans JCM 21713 = 10a = NBRC 103108</name>
    <dbReference type="NCBI Taxonomy" id="1294264"/>
    <lineage>
        <taxon>Bacteria</taxon>
        <taxon>Bacillati</taxon>
        <taxon>Bacillota</taxon>
        <taxon>Bacilli</taxon>
        <taxon>Bacillales</taxon>
        <taxon>Bacillaceae</taxon>
        <taxon>Lysinibacillus</taxon>
    </lineage>
</organism>
<accession>A0ABR4Y6B7</accession>
<evidence type="ECO:0000313" key="4">
    <source>
        <dbReference type="EMBL" id="KGR89216.1"/>
    </source>
</evidence>
<feature type="transmembrane region" description="Helical" evidence="2">
    <location>
        <begin position="393"/>
        <end position="412"/>
    </location>
</feature>
<evidence type="ECO:0000313" key="5">
    <source>
        <dbReference type="Proteomes" id="UP000030487"/>
    </source>
</evidence>